<dbReference type="CDD" id="cd02851">
    <property type="entry name" value="E_set_GO_C"/>
    <property type="match status" value="1"/>
</dbReference>
<dbReference type="SMART" id="SM00458">
    <property type="entry name" value="RICIN"/>
    <property type="match status" value="3"/>
</dbReference>
<dbReference type="Pfam" id="PF00652">
    <property type="entry name" value="Ricin_B_lectin"/>
    <property type="match status" value="2"/>
</dbReference>
<feature type="domain" description="Ricin B lectin" evidence="3">
    <location>
        <begin position="41"/>
        <end position="173"/>
    </location>
</feature>
<reference evidence="4" key="1">
    <citation type="journal article" date="2021" name="Front. Microbiol.">
        <title>Comprehensive Comparative Genomics and Phenotyping of Methylobacterium Species.</title>
        <authorList>
            <person name="Alessa O."/>
            <person name="Ogura Y."/>
            <person name="Fujitani Y."/>
            <person name="Takami H."/>
            <person name="Hayashi T."/>
            <person name="Sahin N."/>
            <person name="Tani A."/>
        </authorList>
    </citation>
    <scope>NUCLEOTIDE SEQUENCE</scope>
    <source>
        <strain evidence="4">DSM 14458</strain>
    </source>
</reference>
<feature type="compositionally biased region" description="Gly residues" evidence="1">
    <location>
        <begin position="345"/>
        <end position="367"/>
    </location>
</feature>
<organism evidence="4 5">
    <name type="scientific">Methylorubrum suomiense</name>
    <dbReference type="NCBI Taxonomy" id="144191"/>
    <lineage>
        <taxon>Bacteria</taxon>
        <taxon>Pseudomonadati</taxon>
        <taxon>Pseudomonadota</taxon>
        <taxon>Alphaproteobacteria</taxon>
        <taxon>Hyphomicrobiales</taxon>
        <taxon>Methylobacteriaceae</taxon>
        <taxon>Methylorubrum</taxon>
    </lineage>
</organism>
<dbReference type="Proteomes" id="UP001055093">
    <property type="component" value="Unassembled WGS sequence"/>
</dbReference>
<dbReference type="SMART" id="SM00612">
    <property type="entry name" value="Kelch"/>
    <property type="match status" value="2"/>
</dbReference>
<evidence type="ECO:0000259" key="3">
    <source>
        <dbReference type="SMART" id="SM00458"/>
    </source>
</evidence>
<dbReference type="InterPro" id="IPR006652">
    <property type="entry name" value="Kelch_1"/>
</dbReference>
<dbReference type="InterPro" id="IPR000772">
    <property type="entry name" value="Ricin_B_lectin"/>
</dbReference>
<keyword evidence="2" id="KW-0732">Signal</keyword>
<dbReference type="InterPro" id="IPR037293">
    <property type="entry name" value="Gal_Oxidase_central_sf"/>
</dbReference>
<dbReference type="Pfam" id="PF14200">
    <property type="entry name" value="RicinB_lectin_2"/>
    <property type="match status" value="1"/>
</dbReference>
<dbReference type="InterPro" id="IPR015202">
    <property type="entry name" value="GO-like_E_set"/>
</dbReference>
<dbReference type="PANTHER" id="PTHR32208">
    <property type="entry name" value="SECRETED PROTEIN-RELATED"/>
    <property type="match status" value="1"/>
</dbReference>
<dbReference type="InterPro" id="IPR013783">
    <property type="entry name" value="Ig-like_fold"/>
</dbReference>
<dbReference type="Pfam" id="PF09118">
    <property type="entry name" value="GO-like_E_set"/>
    <property type="match status" value="1"/>
</dbReference>
<protein>
    <recommendedName>
        <fullName evidence="3">Ricin B lectin domain-containing protein</fullName>
    </recommendedName>
</protein>
<evidence type="ECO:0000256" key="2">
    <source>
        <dbReference type="SAM" id="SignalP"/>
    </source>
</evidence>
<feature type="chain" id="PRO_5047439378" description="Ricin B lectin domain-containing protein" evidence="2">
    <location>
        <begin position="32"/>
        <end position="986"/>
    </location>
</feature>
<feature type="domain" description="Ricin B lectin" evidence="3">
    <location>
        <begin position="198"/>
        <end position="332"/>
    </location>
</feature>
<proteinExistence type="predicted"/>
<reference evidence="4" key="2">
    <citation type="submission" date="2021-08" db="EMBL/GenBank/DDBJ databases">
        <authorList>
            <person name="Tani A."/>
            <person name="Ola A."/>
            <person name="Ogura Y."/>
            <person name="Katsura K."/>
            <person name="Hayashi T."/>
        </authorList>
    </citation>
    <scope>NUCLEOTIDE SEQUENCE</scope>
    <source>
        <strain evidence="4">DSM 14458</strain>
    </source>
</reference>
<dbReference type="CDD" id="cd00161">
    <property type="entry name" value="beta-trefoil_Ricin-like"/>
    <property type="match status" value="3"/>
</dbReference>
<evidence type="ECO:0000313" key="4">
    <source>
        <dbReference type="EMBL" id="GJE73907.1"/>
    </source>
</evidence>
<dbReference type="SUPFAM" id="SSF50965">
    <property type="entry name" value="Galactose oxidase, central domain"/>
    <property type="match status" value="1"/>
</dbReference>
<feature type="signal peptide" evidence="2">
    <location>
        <begin position="1"/>
        <end position="31"/>
    </location>
</feature>
<gene>
    <name evidence="4" type="ORF">BGCPKDLD_0474</name>
</gene>
<feature type="region of interest" description="Disordered" evidence="1">
    <location>
        <begin position="332"/>
        <end position="369"/>
    </location>
</feature>
<keyword evidence="5" id="KW-1185">Reference proteome</keyword>
<feature type="domain" description="Ricin B lectin" evidence="3">
    <location>
        <begin position="375"/>
        <end position="511"/>
    </location>
</feature>
<dbReference type="InterPro" id="IPR011043">
    <property type="entry name" value="Gal_Oxase/kelch_b-propeller"/>
</dbReference>
<dbReference type="InterPro" id="IPR014756">
    <property type="entry name" value="Ig_E-set"/>
</dbReference>
<dbReference type="PROSITE" id="PS50231">
    <property type="entry name" value="RICIN_B_LECTIN"/>
    <property type="match status" value="4"/>
</dbReference>
<sequence>MTYPFSWHRKLFVLFALSLAFASTVITSAWADVDFTGGNGSGPIKASHSNLCLGLSSGSTAAGAQIIQETCNGSAAQFWQAKPFGSGFTVVNLATGQCLDSQISNTAGGAVIQWPCNGSGQQTWSVKARGGGIGLVSAYSGQCLDVFGGFKDSGTKIIQWGCHSDANQTFVPVALATGDGSALAESSGRSPISFANRTGAGPIKVAHSGLCLTVPGGSTTGGTQLVQEPCNGSIAQTWQVNRFGDGFNVVNRATGLCIDSQISKVAGGAIIQWACNGMAQQTWSAVAQGDGFSLTAAYSGQCLDVFGGDKESGTRLIQWNCTGNTNQTFMAGSATSDGGSLAGDNQGGGGGSNPAGSAQIGGNGGSISPGASPPAATGLIVARHSAMCVANPNAQMAAGTGLVQWTCEPKATHMDWRFVPVGNGYEIQNVKSGLCLTVSGGATANGAGTSQQACNRSAGSLWTFRKVGSFFELVAAHSGRCLNIFDSSRTDNAAVIQWDCTAQDNALFSLVPPAAPSFWTAPTSLGIVPAAATMLPSGKVMMWAAEAKYYFSNGNGTWFTVYDPKTGSSEDTYIANTEHDMFCPGTNLLADGRLVVAGGITSGATSIYNPDTNQWSSGPKLNISRGYNSSVTLSTGEAMTYGGSWSGGPGGKNAEVWSPETGNWRVLSNVLGNAGAESGNNIYRNDNHFWMFAVSNGSVFRAGPSREMHWIGTQGNGTLTSAGRRSDDAHSMNGTATMFDVNRIFKAGGAPSYENDPANGLTYTIDISGGSGTTPVVKAAPPLAFARAFHNSVVLPSGDVVVVGGQTMPVPFTDTTAIYHPEMWSPTKNTMVRLAPIDVPRTYHSVALLLTDGRVLSAGGGLCGNGCSQNHPDLQILTPPYLYAADGSLASRPVIVSAPAKAFLGRPITTVTDRAVGSFALVRLGSNTHTVDNDQRRVPLTISWSRGTLYGLALPADPGIVTPGNWMLFALDANGVPSVAKVIRIR</sequence>
<dbReference type="SUPFAM" id="SSF81296">
    <property type="entry name" value="E set domains"/>
    <property type="match status" value="1"/>
</dbReference>
<dbReference type="InterPro" id="IPR035992">
    <property type="entry name" value="Ricin_B-like_lectins"/>
</dbReference>
<accession>A0ABQ4USC0</accession>
<dbReference type="Gene3D" id="2.60.40.10">
    <property type="entry name" value="Immunoglobulins"/>
    <property type="match status" value="1"/>
</dbReference>
<dbReference type="Gene3D" id="2.80.10.50">
    <property type="match status" value="4"/>
</dbReference>
<comment type="caution">
    <text evidence="4">The sequence shown here is derived from an EMBL/GenBank/DDBJ whole genome shotgun (WGS) entry which is preliminary data.</text>
</comment>
<dbReference type="EMBL" id="BPRE01000001">
    <property type="protein sequence ID" value="GJE73907.1"/>
    <property type="molecule type" value="Genomic_DNA"/>
</dbReference>
<dbReference type="SUPFAM" id="SSF50370">
    <property type="entry name" value="Ricin B-like lectins"/>
    <property type="match status" value="3"/>
</dbReference>
<name>A0ABQ4USC0_9HYPH</name>
<evidence type="ECO:0000256" key="1">
    <source>
        <dbReference type="SAM" id="MobiDB-lite"/>
    </source>
</evidence>
<dbReference type="Gene3D" id="2.130.10.80">
    <property type="entry name" value="Galactose oxidase/kelch, beta-propeller"/>
    <property type="match status" value="1"/>
</dbReference>
<evidence type="ECO:0000313" key="5">
    <source>
        <dbReference type="Proteomes" id="UP001055093"/>
    </source>
</evidence>
<dbReference type="PANTHER" id="PTHR32208:SF56">
    <property type="entry name" value="GALACTOSE OXIDASE-RELATED"/>
    <property type="match status" value="1"/>
</dbReference>